<proteinExistence type="predicted"/>
<dbReference type="SUPFAM" id="SSF51366">
    <property type="entry name" value="Ribulose-phoshate binding barrel"/>
    <property type="match status" value="1"/>
</dbReference>
<name>A0A1G2M203_9BACT</name>
<keyword evidence="2" id="KW-0413">Isomerase</keyword>
<dbReference type="PANTHER" id="PTHR11749">
    <property type="entry name" value="RIBULOSE-5-PHOSPHATE-3-EPIMERASE"/>
    <property type="match status" value="1"/>
</dbReference>
<evidence type="ECO:0000313" key="4">
    <source>
        <dbReference type="Proteomes" id="UP000178873"/>
    </source>
</evidence>
<dbReference type="STRING" id="1802301.A2664_00105"/>
<evidence type="ECO:0000313" key="3">
    <source>
        <dbReference type="EMBL" id="OHA17853.1"/>
    </source>
</evidence>
<dbReference type="GO" id="GO:0005975">
    <property type="term" value="P:carbohydrate metabolic process"/>
    <property type="evidence" value="ECO:0007669"/>
    <property type="project" value="InterPro"/>
</dbReference>
<keyword evidence="1" id="KW-0479">Metal-binding</keyword>
<reference evidence="3 4" key="1">
    <citation type="journal article" date="2016" name="Nat. Commun.">
        <title>Thousands of microbial genomes shed light on interconnected biogeochemical processes in an aquifer system.</title>
        <authorList>
            <person name="Anantharaman K."/>
            <person name="Brown C.T."/>
            <person name="Hug L.A."/>
            <person name="Sharon I."/>
            <person name="Castelle C.J."/>
            <person name="Probst A.J."/>
            <person name="Thomas B.C."/>
            <person name="Singh A."/>
            <person name="Wilkins M.J."/>
            <person name="Karaoz U."/>
            <person name="Brodie E.L."/>
            <person name="Williams K.H."/>
            <person name="Hubbard S.S."/>
            <person name="Banfield J.F."/>
        </authorList>
    </citation>
    <scope>NUCLEOTIDE SEQUENCE [LARGE SCALE GENOMIC DNA]</scope>
</reference>
<protein>
    <recommendedName>
        <fullName evidence="5">Ribulose-phosphate 3-epimerase</fullName>
    </recommendedName>
</protein>
<gene>
    <name evidence="3" type="ORF">A2664_00105</name>
</gene>
<evidence type="ECO:0000256" key="1">
    <source>
        <dbReference type="ARBA" id="ARBA00022723"/>
    </source>
</evidence>
<evidence type="ECO:0000256" key="2">
    <source>
        <dbReference type="ARBA" id="ARBA00023235"/>
    </source>
</evidence>
<organism evidence="3 4">
    <name type="scientific">Candidatus Taylorbacteria bacterium RIFCSPHIGHO2_01_FULL_46_22b</name>
    <dbReference type="NCBI Taxonomy" id="1802301"/>
    <lineage>
        <taxon>Bacteria</taxon>
        <taxon>Candidatus Tayloriibacteriota</taxon>
    </lineage>
</organism>
<dbReference type="Gene3D" id="3.20.20.70">
    <property type="entry name" value="Aldolase class I"/>
    <property type="match status" value="1"/>
</dbReference>
<dbReference type="GO" id="GO:0016857">
    <property type="term" value="F:racemase and epimerase activity, acting on carbohydrates and derivatives"/>
    <property type="evidence" value="ECO:0007669"/>
    <property type="project" value="InterPro"/>
</dbReference>
<dbReference type="EMBL" id="MHRF01000012">
    <property type="protein sequence ID" value="OHA17853.1"/>
    <property type="molecule type" value="Genomic_DNA"/>
</dbReference>
<dbReference type="Pfam" id="PF00834">
    <property type="entry name" value="Ribul_P_3_epim"/>
    <property type="match status" value="1"/>
</dbReference>
<comment type="caution">
    <text evidence="3">The sequence shown here is derived from an EMBL/GenBank/DDBJ whole genome shotgun (WGS) entry which is preliminary data.</text>
</comment>
<accession>A0A1G2M203</accession>
<evidence type="ECO:0008006" key="5">
    <source>
        <dbReference type="Google" id="ProtNLM"/>
    </source>
</evidence>
<dbReference type="InterPro" id="IPR011060">
    <property type="entry name" value="RibuloseP-bd_barrel"/>
</dbReference>
<dbReference type="AlphaFoldDB" id="A0A1G2M203"/>
<dbReference type="GO" id="GO:0046872">
    <property type="term" value="F:metal ion binding"/>
    <property type="evidence" value="ECO:0007669"/>
    <property type="project" value="UniProtKB-KW"/>
</dbReference>
<sequence>MIEVIPALLPQSFSELESKLEILSHCASLAHLDVCDGKFSSAASWPYHPEDKEVFSAIAREEKGMPFWEQVDFEVHLMIAHPEKEIDQWIHAGATRIVVHVESVFDFDKLKEVTAGRVELGVSLRHDTSLDAIVEHQKLFSFIQLMTIVDIGGQGIPFDQRAYARIRDTHTRFSDFPISVDGGVNLENAKLLIDAGASRLVVGSAIISADDPFGAYASFTKIANGYGA</sequence>
<dbReference type="InterPro" id="IPR000056">
    <property type="entry name" value="Ribul_P_3_epim-like"/>
</dbReference>
<dbReference type="Proteomes" id="UP000178873">
    <property type="component" value="Unassembled WGS sequence"/>
</dbReference>
<dbReference type="InterPro" id="IPR013785">
    <property type="entry name" value="Aldolase_TIM"/>
</dbReference>